<dbReference type="InterPro" id="IPR014729">
    <property type="entry name" value="Rossmann-like_a/b/a_fold"/>
</dbReference>
<reference evidence="3" key="1">
    <citation type="submission" date="2023-02" db="EMBL/GenBank/DDBJ databases">
        <title>Description of Roseinatronobacter alkalisoli sp. nov., an alkaliphilic bacerium isolated from soda soil.</title>
        <authorList>
            <person name="Wei W."/>
        </authorList>
    </citation>
    <scope>NUCLEOTIDE SEQUENCE</scope>
    <source>
        <strain evidence="3">HJB301</strain>
    </source>
</reference>
<evidence type="ECO:0000313" key="4">
    <source>
        <dbReference type="Proteomes" id="UP001431784"/>
    </source>
</evidence>
<keyword evidence="4" id="KW-1185">Reference proteome</keyword>
<evidence type="ECO:0000259" key="2">
    <source>
        <dbReference type="Pfam" id="PF00582"/>
    </source>
</evidence>
<dbReference type="CDD" id="cd00293">
    <property type="entry name" value="USP-like"/>
    <property type="match status" value="1"/>
</dbReference>
<comment type="similarity">
    <text evidence="1">Belongs to the universal stress protein A family.</text>
</comment>
<dbReference type="Gene3D" id="3.40.50.620">
    <property type="entry name" value="HUPs"/>
    <property type="match status" value="2"/>
</dbReference>
<gene>
    <name evidence="3" type="ORF">PUT78_16005</name>
</gene>
<dbReference type="Proteomes" id="UP001431784">
    <property type="component" value="Unassembled WGS sequence"/>
</dbReference>
<sequence length="275" mass="29867">MPAIRTILVATDLKPRSAAVPERGAALARALGARMILVHATPDRGLRLRNWRAQDPDTIRDTLSQMAARYPDIAVETFMGTGPVDQVISDLARAESADLVVLGLHRVRTVLDTLRLTTMERIALAVFCPVLVAHSRDIAPYRRVLGAITFSPASAQAMAAAARIAPAAEFHAVHALRLPLKDKLPMSEAENGTAMTTSVLLRDAFMRLDGLPQNLETPEIVPGGVHEVLQFRINELKPDLIVIGSHSGRSHDQLGNYARDLMRAPPADLLIAKPD</sequence>
<dbReference type="InterPro" id="IPR006016">
    <property type="entry name" value="UspA"/>
</dbReference>
<comment type="caution">
    <text evidence="3">The sequence shown here is derived from an EMBL/GenBank/DDBJ whole genome shotgun (WGS) entry which is preliminary data.</text>
</comment>
<protein>
    <submittedName>
        <fullName evidence="3">Universal stress protein</fullName>
    </submittedName>
</protein>
<accession>A0ABT5TFC5</accession>
<dbReference type="PANTHER" id="PTHR46268:SF6">
    <property type="entry name" value="UNIVERSAL STRESS PROTEIN UP12"/>
    <property type="match status" value="1"/>
</dbReference>
<evidence type="ECO:0000256" key="1">
    <source>
        <dbReference type="ARBA" id="ARBA00008791"/>
    </source>
</evidence>
<dbReference type="Pfam" id="PF00582">
    <property type="entry name" value="Usp"/>
    <property type="match status" value="2"/>
</dbReference>
<feature type="domain" description="UspA" evidence="2">
    <location>
        <begin position="141"/>
        <end position="273"/>
    </location>
</feature>
<evidence type="ECO:0000313" key="3">
    <source>
        <dbReference type="EMBL" id="MDD7972603.1"/>
    </source>
</evidence>
<feature type="domain" description="UspA" evidence="2">
    <location>
        <begin position="4"/>
        <end position="133"/>
    </location>
</feature>
<proteinExistence type="inferred from homology"/>
<dbReference type="PANTHER" id="PTHR46268">
    <property type="entry name" value="STRESS RESPONSE PROTEIN NHAX"/>
    <property type="match status" value="1"/>
</dbReference>
<name>A0ABT5TFC5_9RHOB</name>
<organism evidence="3 4">
    <name type="scientific">Roseinatronobacter alkalisoli</name>
    <dbReference type="NCBI Taxonomy" id="3028235"/>
    <lineage>
        <taxon>Bacteria</taxon>
        <taxon>Pseudomonadati</taxon>
        <taxon>Pseudomonadota</taxon>
        <taxon>Alphaproteobacteria</taxon>
        <taxon>Rhodobacterales</taxon>
        <taxon>Paracoccaceae</taxon>
        <taxon>Roseinatronobacter</taxon>
    </lineage>
</organism>
<dbReference type="EMBL" id="JAQZSM010000017">
    <property type="protein sequence ID" value="MDD7972603.1"/>
    <property type="molecule type" value="Genomic_DNA"/>
</dbReference>
<dbReference type="SUPFAM" id="SSF52402">
    <property type="entry name" value="Adenine nucleotide alpha hydrolases-like"/>
    <property type="match status" value="2"/>
</dbReference>
<dbReference type="RefSeq" id="WP_274353277.1">
    <property type="nucleotide sequence ID" value="NZ_JAQZSM010000017.1"/>
</dbReference>